<feature type="domain" description="Transcription regulator HTH AraC- type ligand binding" evidence="2">
    <location>
        <begin position="52"/>
        <end position="229"/>
    </location>
</feature>
<dbReference type="Pfam" id="PF14525">
    <property type="entry name" value="AraC_binding_2"/>
    <property type="match status" value="1"/>
</dbReference>
<evidence type="ECO:0000256" key="1">
    <source>
        <dbReference type="SAM" id="MobiDB-lite"/>
    </source>
</evidence>
<feature type="compositionally biased region" description="Polar residues" evidence="1">
    <location>
        <begin position="28"/>
        <end position="37"/>
    </location>
</feature>
<gene>
    <name evidence="3" type="ORF">C7C56_003465</name>
</gene>
<evidence type="ECO:0000259" key="2">
    <source>
        <dbReference type="Pfam" id="PF14525"/>
    </source>
</evidence>
<dbReference type="AlphaFoldDB" id="A0A2U2I5S0"/>
<protein>
    <recommendedName>
        <fullName evidence="2">Transcription regulator HTH AraC- type ligand binding domain-containing protein</fullName>
    </recommendedName>
</protein>
<accession>A0A2U2I5S0</accession>
<name>A0A2U2I5S0_9BURK</name>
<sequence length="250" mass="27750">MCVPHRTNWRIRNTGRPIFTRRKKMGNHSAQESRNPTTMAPAAEAAAAPPLWADLICRHLIEVESTAQGDAPARFQSSIHQRRIGDVDIAHIEAHGQCVIRTKAVLARDNREHFLLSIQRSGTGVLRQDGREALLRKGEMAFCSSKRCYELAFDASFEQTVIIFPADVVCAIRPGVEALAGLTLDVGNPLLRVLRETADRFFETAFERRGAVSKEHAAEKLCHLFAAALAESGFALDAHPMASPMMLERR</sequence>
<reference evidence="3 4" key="1">
    <citation type="submission" date="2018-04" db="EMBL/GenBank/DDBJ databases">
        <title>Massilia violaceinigra sp. nov., a novel purple-pigmented bacterium isolated from Tianshan glacier, Xinjiang, China.</title>
        <authorList>
            <person name="Wang H."/>
        </authorList>
    </citation>
    <scope>NUCLEOTIDE SEQUENCE [LARGE SCALE GENOMIC DNA]</scope>
    <source>
        <strain evidence="3 4">B448-2</strain>
    </source>
</reference>
<proteinExistence type="predicted"/>
<organism evidence="3 4">
    <name type="scientific">Massilia glaciei</name>
    <dbReference type="NCBI Taxonomy" id="1524097"/>
    <lineage>
        <taxon>Bacteria</taxon>
        <taxon>Pseudomonadati</taxon>
        <taxon>Pseudomonadota</taxon>
        <taxon>Betaproteobacteria</taxon>
        <taxon>Burkholderiales</taxon>
        <taxon>Oxalobacteraceae</taxon>
        <taxon>Telluria group</taxon>
        <taxon>Massilia</taxon>
    </lineage>
</organism>
<dbReference type="InterPro" id="IPR035418">
    <property type="entry name" value="AraC-bd_2"/>
</dbReference>
<evidence type="ECO:0000313" key="3">
    <source>
        <dbReference type="EMBL" id="PWF55114.1"/>
    </source>
</evidence>
<evidence type="ECO:0000313" key="4">
    <source>
        <dbReference type="Proteomes" id="UP000241421"/>
    </source>
</evidence>
<dbReference type="EMBL" id="PXWF02000045">
    <property type="protein sequence ID" value="PWF55114.1"/>
    <property type="molecule type" value="Genomic_DNA"/>
</dbReference>
<comment type="caution">
    <text evidence="3">The sequence shown here is derived from an EMBL/GenBank/DDBJ whole genome shotgun (WGS) entry which is preliminary data.</text>
</comment>
<keyword evidence="4" id="KW-1185">Reference proteome</keyword>
<feature type="region of interest" description="Disordered" evidence="1">
    <location>
        <begin position="13"/>
        <end position="37"/>
    </location>
</feature>
<dbReference type="Proteomes" id="UP000241421">
    <property type="component" value="Unassembled WGS sequence"/>
</dbReference>